<evidence type="ECO:0000313" key="13">
    <source>
        <dbReference type="Proteomes" id="UP000677054"/>
    </source>
</evidence>
<evidence type="ECO:0000256" key="9">
    <source>
        <dbReference type="SAM" id="SignalP"/>
    </source>
</evidence>
<dbReference type="EMBL" id="LR899574">
    <property type="protein sequence ID" value="CAD7240726.1"/>
    <property type="molecule type" value="Genomic_DNA"/>
</dbReference>
<dbReference type="InterPro" id="IPR006585">
    <property type="entry name" value="FTP1"/>
</dbReference>
<feature type="disulfide bond" evidence="6">
    <location>
        <begin position="457"/>
        <end position="484"/>
    </location>
</feature>
<feature type="signal peptide" evidence="9">
    <location>
        <begin position="1"/>
        <end position="22"/>
    </location>
</feature>
<feature type="transmembrane region" description="Helical" evidence="8">
    <location>
        <begin position="606"/>
        <end position="632"/>
    </location>
</feature>
<feature type="disulfide bond" evidence="6">
    <location>
        <begin position="23"/>
        <end position="66"/>
    </location>
</feature>
<comment type="caution">
    <text evidence="6">Lacks conserved residue(s) required for the propagation of feature annotation.</text>
</comment>
<accession>A0A7R9A2L7</accession>
<dbReference type="InterPro" id="IPR035976">
    <property type="entry name" value="Sushi/SCR/CCP_sf"/>
</dbReference>
<dbReference type="FunFam" id="2.10.70.10:FF:000112">
    <property type="entry name" value="Uncharacterized protein, isoform C"/>
    <property type="match status" value="1"/>
</dbReference>
<dbReference type="SMART" id="SM00034">
    <property type="entry name" value="CLECT"/>
    <property type="match status" value="1"/>
</dbReference>
<keyword evidence="5 6" id="KW-1015">Disulfide bond</keyword>
<dbReference type="Gene3D" id="2.10.70.10">
    <property type="entry name" value="Complement Module, domain 1"/>
    <property type="match status" value="4"/>
</dbReference>
<keyword evidence="8" id="KW-0472">Membrane</keyword>
<organism evidence="12">
    <name type="scientific">Darwinula stevensoni</name>
    <dbReference type="NCBI Taxonomy" id="69355"/>
    <lineage>
        <taxon>Eukaryota</taxon>
        <taxon>Metazoa</taxon>
        <taxon>Ecdysozoa</taxon>
        <taxon>Arthropoda</taxon>
        <taxon>Crustacea</taxon>
        <taxon>Oligostraca</taxon>
        <taxon>Ostracoda</taxon>
        <taxon>Podocopa</taxon>
        <taxon>Podocopida</taxon>
        <taxon>Darwinulocopina</taxon>
        <taxon>Darwinuloidea</taxon>
        <taxon>Darwinulidae</taxon>
        <taxon>Darwinula</taxon>
    </lineage>
</organism>
<dbReference type="PROSITE" id="PS50923">
    <property type="entry name" value="SUSHI"/>
    <property type="match status" value="4"/>
</dbReference>
<feature type="region of interest" description="Disordered" evidence="7">
    <location>
        <begin position="636"/>
        <end position="662"/>
    </location>
</feature>
<dbReference type="SUPFAM" id="SSF49785">
    <property type="entry name" value="Galactose-binding domain-like"/>
    <property type="match status" value="1"/>
</dbReference>
<feature type="domain" description="Sushi" evidence="11">
    <location>
        <begin position="369"/>
        <end position="426"/>
    </location>
</feature>
<feature type="chain" id="PRO_5036209618" evidence="9">
    <location>
        <begin position="23"/>
        <end position="728"/>
    </location>
</feature>
<dbReference type="SMART" id="SM00607">
    <property type="entry name" value="FTP"/>
    <property type="match status" value="1"/>
</dbReference>
<feature type="domain" description="Sushi" evidence="11">
    <location>
        <begin position="21"/>
        <end position="82"/>
    </location>
</feature>
<dbReference type="CDD" id="cd00033">
    <property type="entry name" value="CCP"/>
    <property type="match status" value="4"/>
</dbReference>
<dbReference type="Proteomes" id="UP000677054">
    <property type="component" value="Unassembled WGS sequence"/>
</dbReference>
<keyword evidence="1" id="KW-0479">Metal-binding</keyword>
<evidence type="ECO:0000256" key="8">
    <source>
        <dbReference type="SAM" id="Phobius"/>
    </source>
</evidence>
<dbReference type="OrthoDB" id="547680at2759"/>
<feature type="region of interest" description="Disordered" evidence="7">
    <location>
        <begin position="706"/>
        <end position="728"/>
    </location>
</feature>
<evidence type="ECO:0000256" key="2">
    <source>
        <dbReference type="ARBA" id="ARBA00022729"/>
    </source>
</evidence>
<keyword evidence="8" id="KW-0812">Transmembrane</keyword>
<dbReference type="SMART" id="SM00032">
    <property type="entry name" value="CCP"/>
    <property type="match status" value="4"/>
</dbReference>
<reference evidence="12" key="1">
    <citation type="submission" date="2020-11" db="EMBL/GenBank/DDBJ databases">
        <authorList>
            <person name="Tran Van P."/>
        </authorList>
    </citation>
    <scope>NUCLEOTIDE SEQUENCE</scope>
</reference>
<evidence type="ECO:0000259" key="11">
    <source>
        <dbReference type="PROSITE" id="PS50923"/>
    </source>
</evidence>
<dbReference type="InterPro" id="IPR008979">
    <property type="entry name" value="Galactose-bd-like_sf"/>
</dbReference>
<dbReference type="GO" id="GO:0046872">
    <property type="term" value="F:metal ion binding"/>
    <property type="evidence" value="ECO:0007669"/>
    <property type="project" value="UniProtKB-KW"/>
</dbReference>
<evidence type="ECO:0000256" key="4">
    <source>
        <dbReference type="ARBA" id="ARBA00022837"/>
    </source>
</evidence>
<keyword evidence="4" id="KW-0106">Calcium</keyword>
<dbReference type="InterPro" id="IPR001304">
    <property type="entry name" value="C-type_lectin-like"/>
</dbReference>
<gene>
    <name evidence="12" type="ORF">DSTB1V02_LOCUS737</name>
</gene>
<dbReference type="Gene3D" id="2.60.120.260">
    <property type="entry name" value="Galactose-binding domain-like"/>
    <property type="match status" value="1"/>
</dbReference>
<dbReference type="SUPFAM" id="SSF57535">
    <property type="entry name" value="Complement control module/SCR domain"/>
    <property type="match status" value="4"/>
</dbReference>
<sequence length="728" mass="80827">MWTLAWIVTAIYILATATSVTGCGFPGSPSHAEVQFRPEGPIGPGTVAIYSCERGFERLGPAQRLCNDNGTWTPAGIPFCVLNVAAGKAPKQSSDAELGFAQKAVDGSTSDTFNPETCALTQRERDPWWYVNLLEPYMIQLVRLDFGLSCCGNNMPVTVTVRVGNRRPDRVVNEVCNKYTGFIEEGRPIFLPCNPPMRGAFVSVHLEGPTPLSLSLCETFVYTDQALPMERCPSFRDQPPGSTATYYGKCYTFYNRQPMSFSQARKFCSERGGTLVDETNPALQGFFSWELHRRHRVLDSTAQYWMGAIRDQRSSWKWINGRDVKMSFWNSSSVIGEHDCARFDGSQRWLWSTADCNSKLNFICQHRPEGCGRPEQPPNSTLLSSNYEVGSEIEYRCNRGHLLIGPRERTCLQTGFFTEFPPTCQYVECGYPAPINHGTYNLLNGTKSFLSMVAYECEEGYRLIGQNQLVCDVDARWNGPPPRCEAVECPPPPVIANGDFLMTSRTPVYGTSAEYFCLSDRFTLEGSKKIVCQATGRYDREPPSCIDTNTGGSGGRVKTQTGAPPAHPIDNEIPGIVNIRSDQPPGIDVPTLKEESSSSKTAKLNLGGIIALGVFGGFVFLAAVITTIVILVRRTQNARRHSPDSDTDSSSSETGGGGGLNKYYKQAWENLRETNRRSSKGNFRSTLGEGMRDGSEMIVSDAFAKPGGEKKRHHHHHHHHSYKHRQHH</sequence>
<dbReference type="Pfam" id="PF00059">
    <property type="entry name" value="Lectin_C"/>
    <property type="match status" value="1"/>
</dbReference>
<keyword evidence="3" id="KW-0677">Repeat</keyword>
<evidence type="ECO:0000256" key="7">
    <source>
        <dbReference type="SAM" id="MobiDB-lite"/>
    </source>
</evidence>
<evidence type="ECO:0000256" key="1">
    <source>
        <dbReference type="ARBA" id="ARBA00022723"/>
    </source>
</evidence>
<keyword evidence="8" id="KW-1133">Transmembrane helix</keyword>
<dbReference type="PANTHER" id="PTHR45656:SF4">
    <property type="entry name" value="PROTEIN CBR-CLEC-78"/>
    <property type="match status" value="1"/>
</dbReference>
<dbReference type="EMBL" id="CAJPEV010000057">
    <property type="protein sequence ID" value="CAG0879756.1"/>
    <property type="molecule type" value="Genomic_DNA"/>
</dbReference>
<evidence type="ECO:0000256" key="3">
    <source>
        <dbReference type="ARBA" id="ARBA00022737"/>
    </source>
</evidence>
<evidence type="ECO:0000256" key="6">
    <source>
        <dbReference type="PROSITE-ProRule" id="PRU00302"/>
    </source>
</evidence>
<dbReference type="PANTHER" id="PTHR45656">
    <property type="entry name" value="PROTEIN CBR-CLEC-78"/>
    <property type="match status" value="1"/>
</dbReference>
<dbReference type="AlphaFoldDB" id="A0A7R9A2L7"/>
<dbReference type="SUPFAM" id="SSF56436">
    <property type="entry name" value="C-type lectin-like"/>
    <property type="match status" value="1"/>
</dbReference>
<proteinExistence type="predicted"/>
<keyword evidence="6" id="KW-0768">Sushi</keyword>
<protein>
    <submittedName>
        <fullName evidence="12">Uncharacterized protein</fullName>
    </submittedName>
</protein>
<evidence type="ECO:0000259" key="10">
    <source>
        <dbReference type="PROSITE" id="PS50041"/>
    </source>
</evidence>
<feature type="disulfide bond" evidence="6">
    <location>
        <begin position="397"/>
        <end position="424"/>
    </location>
</feature>
<dbReference type="InterPro" id="IPR016186">
    <property type="entry name" value="C-type_lectin-like/link_sf"/>
</dbReference>
<dbReference type="Gene3D" id="3.10.100.10">
    <property type="entry name" value="Mannose-Binding Protein A, subunit A"/>
    <property type="match status" value="1"/>
</dbReference>
<keyword evidence="13" id="KW-1185">Reference proteome</keyword>
<dbReference type="InterPro" id="IPR016187">
    <property type="entry name" value="CTDL_fold"/>
</dbReference>
<dbReference type="CDD" id="cd00037">
    <property type="entry name" value="CLECT"/>
    <property type="match status" value="1"/>
</dbReference>
<dbReference type="Pfam" id="PF00084">
    <property type="entry name" value="Sushi"/>
    <property type="match status" value="4"/>
</dbReference>
<feature type="region of interest" description="Disordered" evidence="7">
    <location>
        <begin position="546"/>
        <end position="598"/>
    </location>
</feature>
<feature type="domain" description="C-type lectin" evidence="10">
    <location>
        <begin position="246"/>
        <end position="365"/>
    </location>
</feature>
<dbReference type="PROSITE" id="PS50041">
    <property type="entry name" value="C_TYPE_LECTIN_2"/>
    <property type="match status" value="1"/>
</dbReference>
<feature type="domain" description="Sushi" evidence="11">
    <location>
        <begin position="427"/>
        <end position="486"/>
    </location>
</feature>
<feature type="domain" description="Sushi" evidence="11">
    <location>
        <begin position="487"/>
        <end position="547"/>
    </location>
</feature>
<dbReference type="InterPro" id="IPR051277">
    <property type="entry name" value="SEZ6_CSMD_C4BPB_Regulators"/>
</dbReference>
<keyword evidence="2 9" id="KW-0732">Signal</keyword>
<dbReference type="Pfam" id="PF22633">
    <property type="entry name" value="F5_F8_type_C_2"/>
    <property type="match status" value="1"/>
</dbReference>
<feature type="compositionally biased region" description="Basic residues" evidence="7">
    <location>
        <begin position="710"/>
        <end position="728"/>
    </location>
</feature>
<evidence type="ECO:0000256" key="5">
    <source>
        <dbReference type="ARBA" id="ARBA00023157"/>
    </source>
</evidence>
<name>A0A7R9A2L7_9CRUS</name>
<dbReference type="InterPro" id="IPR000436">
    <property type="entry name" value="Sushi_SCR_CCP_dom"/>
</dbReference>
<feature type="disulfide bond" evidence="6">
    <location>
        <begin position="489"/>
        <end position="532"/>
    </location>
</feature>
<evidence type="ECO:0000313" key="12">
    <source>
        <dbReference type="EMBL" id="CAD7240726.1"/>
    </source>
</evidence>